<name>A0ABX3XEW2_9GAMM</name>
<proteinExistence type="predicted"/>
<organism evidence="1 2">
    <name type="scientific">Lonsdalea iberica</name>
    <dbReference type="NCBI Taxonomy" id="1082703"/>
    <lineage>
        <taxon>Bacteria</taxon>
        <taxon>Pseudomonadati</taxon>
        <taxon>Pseudomonadota</taxon>
        <taxon>Gammaproteobacteria</taxon>
        <taxon>Enterobacterales</taxon>
        <taxon>Pectobacteriaceae</taxon>
        <taxon>Lonsdalea</taxon>
    </lineage>
</organism>
<dbReference type="Proteomes" id="UP000194040">
    <property type="component" value="Unassembled WGS sequence"/>
</dbReference>
<accession>A0ABX3XEW2</accession>
<evidence type="ECO:0000313" key="1">
    <source>
        <dbReference type="EMBL" id="OSN10033.1"/>
    </source>
</evidence>
<comment type="caution">
    <text evidence="1">The sequence shown here is derived from an EMBL/GenBank/DDBJ whole genome shotgun (WGS) entry which is preliminary data.</text>
</comment>
<gene>
    <name evidence="1" type="ORF">AU512_10600</name>
</gene>
<keyword evidence="2" id="KW-1185">Reference proteome</keyword>
<protein>
    <submittedName>
        <fullName evidence="1">Uncharacterized protein</fullName>
    </submittedName>
</protein>
<dbReference type="EMBL" id="LUTQ01000030">
    <property type="protein sequence ID" value="OSN10033.1"/>
    <property type="molecule type" value="Genomic_DNA"/>
</dbReference>
<reference evidence="1 2" key="1">
    <citation type="submission" date="2016-02" db="EMBL/GenBank/DDBJ databases">
        <title>Species-wide whole genome sequencing reveals diversity, host range in Lonsdalea quercina.</title>
        <authorList>
            <person name="Li Y."/>
        </authorList>
    </citation>
    <scope>NUCLEOTIDE SEQUENCE [LARGE SCALE GENOMIC DNA]</scope>
    <source>
        <strain evidence="1 2">LMG 26265</strain>
    </source>
</reference>
<sequence>MFVSQLLLYYWYFNTVVMSTFDFHGKARDFAQIIGNQFRLDCSKNSPIAQWINGVFMLTYRDPYCAFQAEKRVGADNIFC</sequence>
<evidence type="ECO:0000313" key="2">
    <source>
        <dbReference type="Proteomes" id="UP000194040"/>
    </source>
</evidence>